<keyword evidence="1" id="KW-0472">Membrane</keyword>
<dbReference type="Proteomes" id="UP000023152">
    <property type="component" value="Unassembled WGS sequence"/>
</dbReference>
<name>X6LXA9_RETFI</name>
<feature type="transmembrane region" description="Helical" evidence="1">
    <location>
        <begin position="159"/>
        <end position="178"/>
    </location>
</feature>
<keyword evidence="1" id="KW-0812">Transmembrane</keyword>
<comment type="caution">
    <text evidence="2">The sequence shown here is derived from an EMBL/GenBank/DDBJ whole genome shotgun (WGS) entry which is preliminary data.</text>
</comment>
<keyword evidence="1" id="KW-1133">Transmembrane helix</keyword>
<evidence type="ECO:0000313" key="3">
    <source>
        <dbReference type="Proteomes" id="UP000023152"/>
    </source>
</evidence>
<gene>
    <name evidence="2" type="ORF">RFI_30809</name>
</gene>
<proteinExistence type="predicted"/>
<keyword evidence="3" id="KW-1185">Reference proteome</keyword>
<organism evidence="2 3">
    <name type="scientific">Reticulomyxa filosa</name>
    <dbReference type="NCBI Taxonomy" id="46433"/>
    <lineage>
        <taxon>Eukaryota</taxon>
        <taxon>Sar</taxon>
        <taxon>Rhizaria</taxon>
        <taxon>Retaria</taxon>
        <taxon>Foraminifera</taxon>
        <taxon>Monothalamids</taxon>
        <taxon>Reticulomyxidae</taxon>
        <taxon>Reticulomyxa</taxon>
    </lineage>
</organism>
<sequence length="241" mass="28936">SNPKYNGCFYKFCTKKRGTKRKVDHEEKNLYLFRVVYYNTTKGIDTSYFCNLIYMTKINLSLRKLPSRFIKIIATRFRNIILKFCNPIKQKHTNISKTILIKKLYNKKYQFSTNKTLHHRSQSGATFFIKKTNNYLVLHTSVTKHFVSRKCDKHTLMSLRYFSSIILAVKIIYTMTILSSDRKYSKHHIKEAYFPLFFFKCICIHSFPTNKFVLHFHVYHTVIPLHYLQFDYKDNILCQIM</sequence>
<dbReference type="AlphaFoldDB" id="X6LXA9"/>
<accession>X6LXA9</accession>
<reference evidence="2 3" key="1">
    <citation type="journal article" date="2013" name="Curr. Biol.">
        <title>The Genome of the Foraminiferan Reticulomyxa filosa.</title>
        <authorList>
            <person name="Glockner G."/>
            <person name="Hulsmann N."/>
            <person name="Schleicher M."/>
            <person name="Noegel A.A."/>
            <person name="Eichinger L."/>
            <person name="Gallinger C."/>
            <person name="Pawlowski J."/>
            <person name="Sierra R."/>
            <person name="Euteneuer U."/>
            <person name="Pillet L."/>
            <person name="Moustafa A."/>
            <person name="Platzer M."/>
            <person name="Groth M."/>
            <person name="Szafranski K."/>
            <person name="Schliwa M."/>
        </authorList>
    </citation>
    <scope>NUCLEOTIDE SEQUENCE [LARGE SCALE GENOMIC DNA]</scope>
</reference>
<dbReference type="EMBL" id="ASPP01026994">
    <property type="protein sequence ID" value="ETO06583.1"/>
    <property type="molecule type" value="Genomic_DNA"/>
</dbReference>
<evidence type="ECO:0000313" key="2">
    <source>
        <dbReference type="EMBL" id="ETO06583.1"/>
    </source>
</evidence>
<protein>
    <submittedName>
        <fullName evidence="2">Uncharacterized protein</fullName>
    </submittedName>
</protein>
<evidence type="ECO:0000256" key="1">
    <source>
        <dbReference type="SAM" id="Phobius"/>
    </source>
</evidence>
<feature type="non-terminal residue" evidence="2">
    <location>
        <position position="1"/>
    </location>
</feature>